<dbReference type="Proteomes" id="UP000592181">
    <property type="component" value="Unassembled WGS sequence"/>
</dbReference>
<dbReference type="NCBIfam" id="TIGR00035">
    <property type="entry name" value="asp_race"/>
    <property type="match status" value="1"/>
</dbReference>
<dbReference type="Gene3D" id="3.40.50.1860">
    <property type="match status" value="2"/>
</dbReference>
<gene>
    <name evidence="3" type="ORF">BJY28_000245</name>
</gene>
<dbReference type="InterPro" id="IPR001920">
    <property type="entry name" value="Asp/Glu_race"/>
</dbReference>
<comment type="similarity">
    <text evidence="1">Belongs to the aspartate/glutamate racemases family.</text>
</comment>
<dbReference type="EC" id="5.1.1.13" evidence="3"/>
<organism evidence="3 4">
    <name type="scientific">Janibacter alkaliphilus</name>
    <dbReference type="NCBI Taxonomy" id="1069963"/>
    <lineage>
        <taxon>Bacteria</taxon>
        <taxon>Bacillati</taxon>
        <taxon>Actinomycetota</taxon>
        <taxon>Actinomycetes</taxon>
        <taxon>Micrococcales</taxon>
        <taxon>Intrasporangiaceae</taxon>
        <taxon>Janibacter</taxon>
    </lineage>
</organism>
<dbReference type="InterPro" id="IPR004380">
    <property type="entry name" value="Asp_race"/>
</dbReference>
<dbReference type="Pfam" id="PF01177">
    <property type="entry name" value="Asp_Glu_race"/>
    <property type="match status" value="1"/>
</dbReference>
<proteinExistence type="inferred from homology"/>
<protein>
    <submittedName>
        <fullName evidence="3">Aspartate racemase</fullName>
        <ecNumber evidence="3">5.1.1.13</ecNumber>
    </submittedName>
</protein>
<name>A0A852WY85_9MICO</name>
<evidence type="ECO:0000313" key="3">
    <source>
        <dbReference type="EMBL" id="NYG35776.1"/>
    </source>
</evidence>
<dbReference type="AlphaFoldDB" id="A0A852WY85"/>
<evidence type="ECO:0000313" key="4">
    <source>
        <dbReference type="Proteomes" id="UP000592181"/>
    </source>
</evidence>
<dbReference type="PANTHER" id="PTHR21198:SF7">
    <property type="entry name" value="ASPARTATE-GLUTAMATE RACEMASE FAMILY"/>
    <property type="match status" value="1"/>
</dbReference>
<evidence type="ECO:0000256" key="1">
    <source>
        <dbReference type="ARBA" id="ARBA00007847"/>
    </source>
</evidence>
<dbReference type="SUPFAM" id="SSF53681">
    <property type="entry name" value="Aspartate/glutamate racemase"/>
    <property type="match status" value="2"/>
</dbReference>
<dbReference type="EMBL" id="JACBZX010000001">
    <property type="protein sequence ID" value="NYG35776.1"/>
    <property type="molecule type" value="Genomic_DNA"/>
</dbReference>
<evidence type="ECO:0000256" key="2">
    <source>
        <dbReference type="ARBA" id="ARBA00023235"/>
    </source>
</evidence>
<keyword evidence="4" id="KW-1185">Reference proteome</keyword>
<dbReference type="InterPro" id="IPR015942">
    <property type="entry name" value="Asp/Glu/hydantoin_racemase"/>
</dbReference>
<dbReference type="RefSeq" id="WP_179461393.1">
    <property type="nucleotide sequence ID" value="NZ_JACBZX010000001.1"/>
</dbReference>
<dbReference type="PANTHER" id="PTHR21198">
    <property type="entry name" value="GLUTAMATE RACEMASE"/>
    <property type="match status" value="1"/>
</dbReference>
<reference evidence="3 4" key="1">
    <citation type="submission" date="2020-07" db="EMBL/GenBank/DDBJ databases">
        <title>Sequencing the genomes of 1000 actinobacteria strains.</title>
        <authorList>
            <person name="Klenk H.-P."/>
        </authorList>
    </citation>
    <scope>NUCLEOTIDE SEQUENCE [LARGE SCALE GENOMIC DNA]</scope>
    <source>
        <strain evidence="3 4">DSM 24723</strain>
    </source>
</reference>
<accession>A0A852WY85</accession>
<sequence length="231" mass="24820">MKLLGVIGGLGWSATAEYYRLLNEGVEHRLGGLHGARVLVSSVDFAPVDAAEREGDWDAMAQILSDAAQGLERAGAEGMLLAANTMHAVADQVAGSVDIPFIHIAEAAARRVQASRQHKIGLLATATTTRADFYVGPLQQHGLEVLRPDEPEIDEVDRIIYDELVHGVIHDSSRKVFRRVAQGLVDRGAEAVVLAGTELSLLLEPDDVGVPLHDTTAIHVEEALDWMLADG</sequence>
<dbReference type="GO" id="GO:0047689">
    <property type="term" value="F:aspartate racemase activity"/>
    <property type="evidence" value="ECO:0007669"/>
    <property type="project" value="UniProtKB-EC"/>
</dbReference>
<comment type="caution">
    <text evidence="3">The sequence shown here is derived from an EMBL/GenBank/DDBJ whole genome shotgun (WGS) entry which is preliminary data.</text>
</comment>
<keyword evidence="2 3" id="KW-0413">Isomerase</keyword>